<dbReference type="PANTHER" id="PTHR46256:SF3">
    <property type="entry name" value="MYOSIN MOTOR DOMAIN-CONTAINING PROTEIN"/>
    <property type="match status" value="1"/>
</dbReference>
<dbReference type="GO" id="GO:0030832">
    <property type="term" value="P:regulation of actin filament length"/>
    <property type="evidence" value="ECO:0007669"/>
    <property type="project" value="TreeGrafter"/>
</dbReference>
<keyword evidence="4" id="KW-0677">Repeat</keyword>
<dbReference type="SUPFAM" id="SSF56112">
    <property type="entry name" value="Protein kinase-like (PK-like)"/>
    <property type="match status" value="1"/>
</dbReference>
<dbReference type="InterPro" id="IPR011009">
    <property type="entry name" value="Kinase-like_dom_sf"/>
</dbReference>
<reference evidence="7 8" key="1">
    <citation type="submission" date="2021-06" db="EMBL/GenBank/DDBJ databases">
        <title>Caerostris darwini draft genome.</title>
        <authorList>
            <person name="Kono N."/>
            <person name="Arakawa K."/>
        </authorList>
    </citation>
    <scope>NUCLEOTIDE SEQUENCE [LARGE SCALE GENOMIC DNA]</scope>
</reference>
<dbReference type="GO" id="GO:0004674">
    <property type="term" value="F:protein serine/threonine kinase activity"/>
    <property type="evidence" value="ECO:0007669"/>
    <property type="project" value="TreeGrafter"/>
</dbReference>
<keyword evidence="8" id="KW-1185">Reference proteome</keyword>
<evidence type="ECO:0000256" key="6">
    <source>
        <dbReference type="ARBA" id="ARBA00023273"/>
    </source>
</evidence>
<comment type="caution">
    <text evidence="7">The sequence shown here is derived from an EMBL/GenBank/DDBJ whole genome shotgun (WGS) entry which is preliminary data.</text>
</comment>
<keyword evidence="6" id="KW-0966">Cell projection</keyword>
<dbReference type="GO" id="GO:0000146">
    <property type="term" value="F:microfilament motor activity"/>
    <property type="evidence" value="ECO:0007669"/>
    <property type="project" value="TreeGrafter"/>
</dbReference>
<evidence type="ECO:0000313" key="7">
    <source>
        <dbReference type="EMBL" id="GIY77096.1"/>
    </source>
</evidence>
<dbReference type="GO" id="GO:0042995">
    <property type="term" value="C:cell projection"/>
    <property type="evidence" value="ECO:0007669"/>
    <property type="project" value="UniProtKB-SubCell"/>
</dbReference>
<dbReference type="Gene3D" id="1.10.510.10">
    <property type="entry name" value="Transferase(Phosphotransferase) domain 1"/>
    <property type="match status" value="1"/>
</dbReference>
<evidence type="ECO:0000256" key="5">
    <source>
        <dbReference type="ARBA" id="ARBA00023212"/>
    </source>
</evidence>
<protein>
    <submittedName>
        <fullName evidence="7">Myosin-IIIa</fullName>
    </submittedName>
</protein>
<sequence>MCSLITGSVSLIIILSPPPRNPPPTLKCRTEWSETFRDFINECLERNEEHRPNILELLLHPFITAIDDSCNLSLTLEEHLQEEFVPTVGVRVKQVSAASDGLKVKDRPENHTCELCAENMQHSSLALPLPPCPFKLHSVEQRTSYNVDNVVQWTFCDIIQQ</sequence>
<dbReference type="InterPro" id="IPR052409">
    <property type="entry name" value="Myosin-III_kinase_activity"/>
</dbReference>
<comment type="subcellular location">
    <subcellularLocation>
        <location evidence="2">Cell projection</location>
    </subcellularLocation>
    <subcellularLocation>
        <location evidence="1">Cytoplasm</location>
        <location evidence="1">Cytoskeleton</location>
    </subcellularLocation>
</comment>
<accession>A0AAV4W3G6</accession>
<dbReference type="EMBL" id="BPLQ01014081">
    <property type="protein sequence ID" value="GIY77096.1"/>
    <property type="molecule type" value="Genomic_DNA"/>
</dbReference>
<name>A0AAV4W3G6_9ARAC</name>
<keyword evidence="3" id="KW-0963">Cytoplasm</keyword>
<evidence type="ECO:0000256" key="1">
    <source>
        <dbReference type="ARBA" id="ARBA00004245"/>
    </source>
</evidence>
<dbReference type="Proteomes" id="UP001054837">
    <property type="component" value="Unassembled WGS sequence"/>
</dbReference>
<evidence type="ECO:0000256" key="4">
    <source>
        <dbReference type="ARBA" id="ARBA00022737"/>
    </source>
</evidence>
<gene>
    <name evidence="7" type="primary">MYO3A</name>
    <name evidence="7" type="ORF">CDAR_299861</name>
</gene>
<dbReference type="AlphaFoldDB" id="A0AAV4W3G6"/>
<dbReference type="GO" id="GO:0005856">
    <property type="term" value="C:cytoskeleton"/>
    <property type="evidence" value="ECO:0007669"/>
    <property type="project" value="UniProtKB-SubCell"/>
</dbReference>
<evidence type="ECO:0000256" key="3">
    <source>
        <dbReference type="ARBA" id="ARBA00022490"/>
    </source>
</evidence>
<keyword evidence="5" id="KW-0206">Cytoskeleton</keyword>
<dbReference type="PANTHER" id="PTHR46256">
    <property type="entry name" value="AGAP011099-PA"/>
    <property type="match status" value="1"/>
</dbReference>
<proteinExistence type="predicted"/>
<organism evidence="7 8">
    <name type="scientific">Caerostris darwini</name>
    <dbReference type="NCBI Taxonomy" id="1538125"/>
    <lineage>
        <taxon>Eukaryota</taxon>
        <taxon>Metazoa</taxon>
        <taxon>Ecdysozoa</taxon>
        <taxon>Arthropoda</taxon>
        <taxon>Chelicerata</taxon>
        <taxon>Arachnida</taxon>
        <taxon>Araneae</taxon>
        <taxon>Araneomorphae</taxon>
        <taxon>Entelegynae</taxon>
        <taxon>Araneoidea</taxon>
        <taxon>Araneidae</taxon>
        <taxon>Caerostris</taxon>
    </lineage>
</organism>
<evidence type="ECO:0000313" key="8">
    <source>
        <dbReference type="Proteomes" id="UP001054837"/>
    </source>
</evidence>
<evidence type="ECO:0000256" key="2">
    <source>
        <dbReference type="ARBA" id="ARBA00004316"/>
    </source>
</evidence>